<evidence type="ECO:0000313" key="1">
    <source>
        <dbReference type="EMBL" id="MEQ2242468.1"/>
    </source>
</evidence>
<gene>
    <name evidence="1" type="ORF">ILYODFUR_036137</name>
</gene>
<keyword evidence="2" id="KW-1185">Reference proteome</keyword>
<evidence type="ECO:0000313" key="2">
    <source>
        <dbReference type="Proteomes" id="UP001482620"/>
    </source>
</evidence>
<proteinExistence type="predicted"/>
<comment type="caution">
    <text evidence="1">The sequence shown here is derived from an EMBL/GenBank/DDBJ whole genome shotgun (WGS) entry which is preliminary data.</text>
</comment>
<reference evidence="1 2" key="1">
    <citation type="submission" date="2021-06" db="EMBL/GenBank/DDBJ databases">
        <authorList>
            <person name="Palmer J.M."/>
        </authorList>
    </citation>
    <scope>NUCLEOTIDE SEQUENCE [LARGE SCALE GENOMIC DNA]</scope>
    <source>
        <strain evidence="2">if_2019</strain>
        <tissue evidence="1">Muscle</tissue>
    </source>
</reference>
<dbReference type="EMBL" id="JAHRIQ010065112">
    <property type="protein sequence ID" value="MEQ2242468.1"/>
    <property type="molecule type" value="Genomic_DNA"/>
</dbReference>
<sequence>MATLPLLSAALLTPGAGVVASSIWWTGRGTVLKLVFGSLSVSFWTPLSSRILRGCLLLPPVGRQEAPVEGEVMSGLCVGAQCMCVCFFPPSALERFLAGAADQGLITGLLKELRPGGKRQPVATFLWY</sequence>
<name>A0ABV0UF81_9TELE</name>
<protein>
    <submittedName>
        <fullName evidence="1">Uncharacterized protein</fullName>
    </submittedName>
</protein>
<organism evidence="1 2">
    <name type="scientific">Ilyodon furcidens</name>
    <name type="common">goldbreast splitfin</name>
    <dbReference type="NCBI Taxonomy" id="33524"/>
    <lineage>
        <taxon>Eukaryota</taxon>
        <taxon>Metazoa</taxon>
        <taxon>Chordata</taxon>
        <taxon>Craniata</taxon>
        <taxon>Vertebrata</taxon>
        <taxon>Euteleostomi</taxon>
        <taxon>Actinopterygii</taxon>
        <taxon>Neopterygii</taxon>
        <taxon>Teleostei</taxon>
        <taxon>Neoteleostei</taxon>
        <taxon>Acanthomorphata</taxon>
        <taxon>Ovalentaria</taxon>
        <taxon>Atherinomorphae</taxon>
        <taxon>Cyprinodontiformes</taxon>
        <taxon>Goodeidae</taxon>
        <taxon>Ilyodon</taxon>
    </lineage>
</organism>
<dbReference type="Proteomes" id="UP001482620">
    <property type="component" value="Unassembled WGS sequence"/>
</dbReference>
<accession>A0ABV0UF81</accession>